<comment type="subunit">
    <text evidence="6">Homodimer.</text>
</comment>
<comment type="pathway">
    <text evidence="6">Quinol/quinone metabolism; menaquinone biosynthesis.</text>
</comment>
<dbReference type="Pfam" id="PF02776">
    <property type="entry name" value="TPP_enzyme_N"/>
    <property type="match status" value="1"/>
</dbReference>
<accession>A0AAF0BVM4</accession>
<evidence type="ECO:0000313" key="10">
    <source>
        <dbReference type="Proteomes" id="UP001216390"/>
    </source>
</evidence>
<protein>
    <recommendedName>
        <fullName evidence="6">2-succinyl-5-enolpyruvyl-6-hydroxy-3-cyclohexene-1-carboxylate synthase</fullName>
        <shortName evidence="6">SEPHCHC synthase</shortName>
        <ecNumber evidence="6">2.2.1.9</ecNumber>
    </recommendedName>
    <alternativeName>
        <fullName evidence="6">Menaquinone biosynthesis protein MenD</fullName>
    </alternativeName>
</protein>
<proteinExistence type="inferred from homology"/>
<keyword evidence="6" id="KW-0474">Menaquinone biosynthesis</keyword>
<dbReference type="EMBL" id="CP116942">
    <property type="protein sequence ID" value="WCO69007.1"/>
    <property type="molecule type" value="Genomic_DNA"/>
</dbReference>
<keyword evidence="1 6" id="KW-0808">Transferase</keyword>
<dbReference type="PANTHER" id="PTHR42916">
    <property type="entry name" value="2-SUCCINYL-5-ENOLPYRUVYL-6-HYDROXY-3-CYCLOHEXENE-1-CARBOXYLATE SYNTHASE"/>
    <property type="match status" value="1"/>
</dbReference>
<dbReference type="SUPFAM" id="SSF52518">
    <property type="entry name" value="Thiamin diphosphate-binding fold (THDP-binding)"/>
    <property type="match status" value="2"/>
</dbReference>
<dbReference type="Gene3D" id="3.40.50.1220">
    <property type="entry name" value="TPP-binding domain"/>
    <property type="match status" value="1"/>
</dbReference>
<dbReference type="GO" id="GO:0030145">
    <property type="term" value="F:manganese ion binding"/>
    <property type="evidence" value="ECO:0007669"/>
    <property type="project" value="UniProtKB-UniRule"/>
</dbReference>
<dbReference type="Proteomes" id="UP001216390">
    <property type="component" value="Chromosome"/>
</dbReference>
<dbReference type="GO" id="GO:0000287">
    <property type="term" value="F:magnesium ion binding"/>
    <property type="evidence" value="ECO:0007669"/>
    <property type="project" value="UniProtKB-UniRule"/>
</dbReference>
<comment type="similarity">
    <text evidence="6">Belongs to the TPP enzyme family. MenD subfamily.</text>
</comment>
<gene>
    <name evidence="6 9" type="primary">menD</name>
    <name evidence="9" type="ORF">PO878_09745</name>
</gene>
<keyword evidence="3 6" id="KW-0460">Magnesium</keyword>
<comment type="pathway">
    <text evidence="6">Quinol/quinone metabolism; 1,4-dihydroxy-2-naphthoate biosynthesis; 1,4-dihydroxy-2-naphthoate from chorismate: step 2/7.</text>
</comment>
<evidence type="ECO:0000256" key="4">
    <source>
        <dbReference type="ARBA" id="ARBA00023052"/>
    </source>
</evidence>
<dbReference type="HAMAP" id="MF_01659">
    <property type="entry name" value="MenD"/>
    <property type="match status" value="1"/>
</dbReference>
<evidence type="ECO:0000256" key="2">
    <source>
        <dbReference type="ARBA" id="ARBA00022723"/>
    </source>
</evidence>
<sequence>MAPDPDPVPGLAGLSPSDVAATFCATLVDEWVRAGLTDAVVCPGSRSTPMALALHSHPEVRIHVHHDERAGAFTALGLGLASGRPAIVLTTSGTAAAELHPAVVEAHQSSVPLLALTADRPPELADVAAPQTIDQVHLFGRAVRWYHAPGVPEAAAAGTWRALAGRSLAEARGEGAAARPGPVHLDLAFREPLVGRPAPLPPGRPDGRPWVEVVPVGATVQGTDLDPVVRLARRGLLVAGTEPGERPAATADAALRIASALGWPVLLDARLRGALGGRGRRGSVVVGAADALLRDPATADALRPDVVLHLGAPVASRVVGEWVAASGATEVRVGAHGWTDPSATGAHRVAAPAAALVASMAAVDGAGSLVAPATEAGWADRWAGAEAAAQAAFDEVLAGHDEVTEPGTARAVLAALDEGTTLVVSSSMPVRDLEWYGRPRRGVQVLANRGANGIDGVVSTAVGAALATGAPTACLVGDVALLHDANALLRAAGRGIDLTVVVVDNDGGGIFSFLPQASEPGGATFEALYGTPHGVDLRVLAAAHGLVTVEPAGAAEVGPAVRASLAAGGVRVVRVATDRAANVAVHRELHDAVAAAVRPT</sequence>
<feature type="domain" description="Thiamine pyrophosphate enzyme N-terminal TPP-binding" evidence="8">
    <location>
        <begin position="27"/>
        <end position="137"/>
    </location>
</feature>
<evidence type="ECO:0000256" key="1">
    <source>
        <dbReference type="ARBA" id="ARBA00022679"/>
    </source>
</evidence>
<keyword evidence="4 6" id="KW-0786">Thiamine pyrophosphate</keyword>
<dbReference type="InterPro" id="IPR029061">
    <property type="entry name" value="THDP-binding"/>
</dbReference>
<dbReference type="CDD" id="cd02009">
    <property type="entry name" value="TPP_SHCHC_synthase"/>
    <property type="match status" value="1"/>
</dbReference>
<dbReference type="GO" id="GO:0009234">
    <property type="term" value="P:menaquinone biosynthetic process"/>
    <property type="evidence" value="ECO:0007669"/>
    <property type="project" value="UniProtKB-UniRule"/>
</dbReference>
<dbReference type="PANTHER" id="PTHR42916:SF1">
    <property type="entry name" value="PROTEIN PHYLLO, CHLOROPLASTIC"/>
    <property type="match status" value="1"/>
</dbReference>
<evidence type="ECO:0000313" key="9">
    <source>
        <dbReference type="EMBL" id="WCO69007.1"/>
    </source>
</evidence>
<dbReference type="CDD" id="cd07037">
    <property type="entry name" value="TPP_PYR_MenD"/>
    <property type="match status" value="1"/>
</dbReference>
<comment type="function">
    <text evidence="6">Catalyzes the thiamine diphosphate-dependent decarboxylation of 2-oxoglutarate and the subsequent addition of the resulting succinic semialdehyde-thiamine pyrophosphate anion to isochorismate to yield 2-succinyl-5-enolpyruvyl-6-hydroxy-3-cyclohexene-1-carboxylate (SEPHCHC).</text>
</comment>
<keyword evidence="2 6" id="KW-0479">Metal-binding</keyword>
<dbReference type="Gene3D" id="3.40.50.970">
    <property type="match status" value="2"/>
</dbReference>
<evidence type="ECO:0000256" key="6">
    <source>
        <dbReference type="HAMAP-Rule" id="MF_01659"/>
    </source>
</evidence>
<keyword evidence="5 6" id="KW-0464">Manganese</keyword>
<dbReference type="RefSeq" id="WP_272738521.1">
    <property type="nucleotide sequence ID" value="NZ_CP116942.1"/>
</dbReference>
<dbReference type="InterPro" id="IPR004433">
    <property type="entry name" value="MenaQ_synth_MenD"/>
</dbReference>
<comment type="catalytic activity">
    <reaction evidence="6">
        <text>isochorismate + 2-oxoglutarate + H(+) = 5-enolpyruvoyl-6-hydroxy-2-succinyl-cyclohex-3-ene-1-carboxylate + CO2</text>
        <dbReference type="Rhea" id="RHEA:25593"/>
        <dbReference type="ChEBI" id="CHEBI:15378"/>
        <dbReference type="ChEBI" id="CHEBI:16526"/>
        <dbReference type="ChEBI" id="CHEBI:16810"/>
        <dbReference type="ChEBI" id="CHEBI:29780"/>
        <dbReference type="ChEBI" id="CHEBI:58818"/>
        <dbReference type="EC" id="2.2.1.9"/>
    </reaction>
</comment>
<evidence type="ECO:0000259" key="8">
    <source>
        <dbReference type="Pfam" id="PF02776"/>
    </source>
</evidence>
<reference evidence="9" key="1">
    <citation type="submission" date="2023-01" db="EMBL/GenBank/DDBJ databases">
        <title>The diversity of Class Acidimicrobiia in South China Sea sediment environments and the proposal of Iamia marina sp. nov., a novel species of the genus Iamia.</title>
        <authorList>
            <person name="He Y."/>
            <person name="Tian X."/>
        </authorList>
    </citation>
    <scope>NUCLEOTIDE SEQUENCE</scope>
    <source>
        <strain evidence="9">DSM 19957</strain>
    </source>
</reference>
<feature type="domain" description="Thiamine pyrophosphate enzyme TPP-binding" evidence="7">
    <location>
        <begin position="453"/>
        <end position="575"/>
    </location>
</feature>
<comment type="cofactor">
    <cofactor evidence="6">
        <name>thiamine diphosphate</name>
        <dbReference type="ChEBI" id="CHEBI:58937"/>
    </cofactor>
    <text evidence="6">Binds 1 thiamine pyrophosphate per subunit.</text>
</comment>
<comment type="cofactor">
    <cofactor evidence="6">
        <name>Mg(2+)</name>
        <dbReference type="ChEBI" id="CHEBI:18420"/>
    </cofactor>
    <cofactor evidence="6">
        <name>Mn(2+)</name>
        <dbReference type="ChEBI" id="CHEBI:29035"/>
    </cofactor>
</comment>
<dbReference type="InterPro" id="IPR011766">
    <property type="entry name" value="TPP_enzyme_TPP-bd"/>
</dbReference>
<dbReference type="InterPro" id="IPR012001">
    <property type="entry name" value="Thiamin_PyroP_enz_TPP-bd_dom"/>
</dbReference>
<dbReference type="AlphaFoldDB" id="A0AAF0BVM4"/>
<dbReference type="Pfam" id="PF02775">
    <property type="entry name" value="TPP_enzyme_C"/>
    <property type="match status" value="1"/>
</dbReference>
<organism evidence="9 10">
    <name type="scientific">Iamia majanohamensis</name>
    <dbReference type="NCBI Taxonomy" id="467976"/>
    <lineage>
        <taxon>Bacteria</taxon>
        <taxon>Bacillati</taxon>
        <taxon>Actinomycetota</taxon>
        <taxon>Acidimicrobiia</taxon>
        <taxon>Acidimicrobiales</taxon>
        <taxon>Iamiaceae</taxon>
        <taxon>Iamia</taxon>
    </lineage>
</organism>
<dbReference type="GO" id="GO:0030976">
    <property type="term" value="F:thiamine pyrophosphate binding"/>
    <property type="evidence" value="ECO:0007669"/>
    <property type="project" value="UniProtKB-UniRule"/>
</dbReference>
<evidence type="ECO:0000256" key="3">
    <source>
        <dbReference type="ARBA" id="ARBA00022842"/>
    </source>
</evidence>
<keyword evidence="10" id="KW-1185">Reference proteome</keyword>
<evidence type="ECO:0000256" key="5">
    <source>
        <dbReference type="ARBA" id="ARBA00023211"/>
    </source>
</evidence>
<dbReference type="GO" id="GO:0070204">
    <property type="term" value="F:2-succinyl-5-enolpyruvyl-6-hydroxy-3-cyclohexene-1-carboxylic-acid synthase activity"/>
    <property type="evidence" value="ECO:0007669"/>
    <property type="project" value="UniProtKB-UniRule"/>
</dbReference>
<evidence type="ECO:0000259" key="7">
    <source>
        <dbReference type="Pfam" id="PF02775"/>
    </source>
</evidence>
<dbReference type="NCBIfam" id="TIGR00173">
    <property type="entry name" value="menD"/>
    <property type="match status" value="1"/>
</dbReference>
<dbReference type="KEGG" id="ima:PO878_09745"/>
<name>A0AAF0BVM4_9ACTN</name>
<dbReference type="EC" id="2.2.1.9" evidence="6"/>
<dbReference type="PIRSF" id="PIRSF004983">
    <property type="entry name" value="MenD"/>
    <property type="match status" value="1"/>
</dbReference>